<dbReference type="SMART" id="SM00823">
    <property type="entry name" value="PKS_PP"/>
    <property type="match status" value="1"/>
</dbReference>
<gene>
    <name evidence="9" type="ORF">Drose_14960</name>
</gene>
<dbReference type="Gene3D" id="3.30.70.3290">
    <property type="match status" value="1"/>
</dbReference>
<dbReference type="InterPro" id="IPR016036">
    <property type="entry name" value="Malonyl_transacylase_ACP-bd"/>
</dbReference>
<evidence type="ECO:0000259" key="6">
    <source>
        <dbReference type="PROSITE" id="PS50075"/>
    </source>
</evidence>
<dbReference type="SMART" id="SM00822">
    <property type="entry name" value="PKS_KR"/>
    <property type="match status" value="1"/>
</dbReference>
<protein>
    <submittedName>
        <fullName evidence="9">SDR family NAD(P)-dependent oxidoreductase</fullName>
    </submittedName>
</protein>
<dbReference type="EMBL" id="CP073721">
    <property type="protein sequence ID" value="UWZ39420.1"/>
    <property type="molecule type" value="Genomic_DNA"/>
</dbReference>
<dbReference type="InterPro" id="IPR049900">
    <property type="entry name" value="PKS_mFAS_DH"/>
</dbReference>
<feature type="domain" description="Ketosynthase family 3 (KS3)" evidence="7">
    <location>
        <begin position="3"/>
        <end position="434"/>
    </location>
</feature>
<feature type="region of interest" description="Disordered" evidence="5">
    <location>
        <begin position="881"/>
        <end position="904"/>
    </location>
</feature>
<dbReference type="InterPro" id="IPR050091">
    <property type="entry name" value="PKS_NRPS_Biosynth_Enz"/>
</dbReference>
<dbReference type="PROSITE" id="PS00606">
    <property type="entry name" value="KS3_1"/>
    <property type="match status" value="1"/>
</dbReference>
<keyword evidence="10" id="KW-1185">Reference proteome</keyword>
<evidence type="ECO:0000313" key="9">
    <source>
        <dbReference type="EMBL" id="UWZ39420.1"/>
    </source>
</evidence>
<dbReference type="InterPro" id="IPR014043">
    <property type="entry name" value="Acyl_transferase_dom"/>
</dbReference>
<dbReference type="SMART" id="SM00827">
    <property type="entry name" value="PKS_AT"/>
    <property type="match status" value="1"/>
</dbReference>
<dbReference type="Gene3D" id="1.10.1200.10">
    <property type="entry name" value="ACP-like"/>
    <property type="match status" value="1"/>
</dbReference>
<sequence length="1774" mass="186217">MAVEPIAIVGMAGRFPGSDDLEQFWANLAGGRDCLTDLDDEELLRYHERPERIAHPEYVRRRPVLAGSDAFDAELFGMTPREAELRDPQYRLMLEVVHSTLEHAGYDPGRYPGDIGLFAATNVNRYRYDYVEQNPELIDIVGYSAVDIANNADYMSTFVSYKLDLRGVSATVLTACSSSLVAIHLACTAIRAGDCDMAIAGGVDVEFPYHRGYVPLHGGLRATDGTVRSFAADASGTNFGDGVGAVLLKPLEAARRDGDTVYAVVLGSAVNNDGSRKVGYSAPSVSGQSDCVRRALRAAGVGPADISYVEAHGTATRVGDPIELAGLIDAFRASATGPLAAQYCAVGSVKSNVGHLGQAAGVAGVIKTVLALCHEQLPPSVNAAEPSPEIGWAGSPFFLSTELRDWPAEPGRPRRAGVSSFGIGGTNAHIVLQEAPAAPTTEPPRRPVEVLTWSAMNAEAEEQLRARLAGHFAGPAGDELPHAAYTLRAGRKVRPVRAALVARDGADAARALRDGDRVRRGDGVVRETAFAFPGQGSQYPGMYRRLYDDEPLFRDGCEAGFEVLRPLLGHDLRGAWLDEAGAAALEETGVAQPLLYVVEYTLAHCLMHWGVLPDVVLGHSLGELVAGAVAGVFGFEDGLRAVAWRARSMQDMPRGRMLAVTADPPDVEELLAGDVCLAAVNGPRQVVLSGPTEAIDAVAAELGRRRVRHRVLATSHAFHSPSMARAAERFEAELTALTLHAPEVPMLSAATGAAVGPDEATSPAFWARQLVQPVDFDTAAGKLFARGPGNVVESGPGSTLTALLRGRSDARASRSRCLTTNGPDDDPAALPDTLARLWVDGLPVRAWSDERGYRRVAVPGYPYQRRRYWIEVAPELLPARPQPAEAAAPAAPAAPAEPAGTRRRTAELRWVRAATAASRPATPHGDALLLAAADTPDARSAQAALQRAGYRTRLVVDRRRGTATTTAIDPTDPDDWRAELDAVASRGSGTVLLAHATTLDAPDGVTAATLEEQLARGLDALHGALAAAAGLQRRLRRPVRVVVLGRHTVDVTGGEPVNPATAALHGLLASAAREHPAVGCKLVDVGARAAEPAVADAIAREDGPLVAVRGAARWLPRLAPATRLEAGPALREGGTYLITGGLGGVGLVLARALADTGLRPRIALLGRTAPQERPDRADVEVGLAAIADAGAEIAVFTGDVADAGRLAAVADAVEARFGPISGVVHAAGIAGGGLLERRGRDDVRAVLRPKAGGALALDEVFARRAPLDFLLLCSSVAGLTGMYGSADYAAANAFLDAYSLTRSTARRRTLSVQWPGWSGVGMLARSPVAQAILAAGPSASAPSADTSADPDVTLEAVLEPGRDWQFDEHVFEGVPVLPGTSLLQLMVRGALAGGADWPLDLRDVVFLAPLVGEGPQRIRVRVRTVGTGERIILQSRPARGEGPWTEIATATRFPAEAPDVIADLDALTARLPQELDGEKAGWIDFGPRWRVLTGSWGDASERLARLVLPDSFATDLPAHPVHPALLDVAGGVLHGPQEHGAHAPFLYRRVLLAAPLPADVHVHARFAAQQRAGRAAVDFDLYDSGSGCLVLRAEGYVMRPVERPAFGARTASPASTAPAAQPEHGALLSPDEGAEVFLELLRTAAAPVVLVDLGSDPLGIAWIDRPDAEPAPEPARPATVTHPALSAPAAPAPAAGRDVAVELLALWSAALGVTDIDPAGDFFELGGNSLAAVQLISRINAHFGIDLGAGSLFDHSSLNALSKEITRLLGGGAA</sequence>
<dbReference type="InterPro" id="IPR020806">
    <property type="entry name" value="PKS_PP-bd"/>
</dbReference>
<dbReference type="InterPro" id="IPR009081">
    <property type="entry name" value="PP-bd_ACP"/>
</dbReference>
<dbReference type="PROSITE" id="PS00012">
    <property type="entry name" value="PHOSPHOPANTETHEINE"/>
    <property type="match status" value="1"/>
</dbReference>
<feature type="region of interest" description="N-terminal hotdog fold" evidence="4">
    <location>
        <begin position="1336"/>
        <end position="1459"/>
    </location>
</feature>
<dbReference type="InterPro" id="IPR001227">
    <property type="entry name" value="Ac_transferase_dom_sf"/>
</dbReference>
<keyword evidence="1" id="KW-0596">Phosphopantetheine</keyword>
<feature type="compositionally biased region" description="Low complexity" evidence="5">
    <location>
        <begin position="881"/>
        <end position="899"/>
    </location>
</feature>
<feature type="domain" description="PKS/mFAS DH" evidence="8">
    <location>
        <begin position="1336"/>
        <end position="1607"/>
    </location>
</feature>
<keyword evidence="2" id="KW-0597">Phosphoprotein</keyword>
<dbReference type="InterPro" id="IPR020807">
    <property type="entry name" value="PKS_DH"/>
</dbReference>
<dbReference type="InterPro" id="IPR016039">
    <property type="entry name" value="Thiolase-like"/>
</dbReference>
<dbReference type="InterPro" id="IPR036291">
    <property type="entry name" value="NAD(P)-bd_dom_sf"/>
</dbReference>
<evidence type="ECO:0000256" key="3">
    <source>
        <dbReference type="ARBA" id="ARBA00022679"/>
    </source>
</evidence>
<dbReference type="SUPFAM" id="SSF52151">
    <property type="entry name" value="FabD/lysophospholipase-like"/>
    <property type="match status" value="1"/>
</dbReference>
<dbReference type="Pfam" id="PF00109">
    <property type="entry name" value="ketoacyl-synt"/>
    <property type="match status" value="1"/>
</dbReference>
<dbReference type="Gene3D" id="3.40.366.10">
    <property type="entry name" value="Malonyl-Coenzyme A Acyl Carrier Protein, domain 2"/>
    <property type="match status" value="1"/>
</dbReference>
<dbReference type="Gene3D" id="3.40.50.720">
    <property type="entry name" value="NAD(P)-binding Rossmann-like Domain"/>
    <property type="match status" value="1"/>
</dbReference>
<evidence type="ECO:0000256" key="1">
    <source>
        <dbReference type="ARBA" id="ARBA00022450"/>
    </source>
</evidence>
<dbReference type="RefSeq" id="WP_260728824.1">
    <property type="nucleotide sequence ID" value="NZ_BAAABS010000089.1"/>
</dbReference>
<dbReference type="Gene3D" id="3.10.129.110">
    <property type="entry name" value="Polyketide synthase dehydratase"/>
    <property type="match status" value="1"/>
</dbReference>
<dbReference type="SUPFAM" id="SSF51735">
    <property type="entry name" value="NAD(P)-binding Rossmann-fold domains"/>
    <property type="match status" value="2"/>
</dbReference>
<feature type="domain" description="Carrier" evidence="6">
    <location>
        <begin position="1694"/>
        <end position="1769"/>
    </location>
</feature>
<dbReference type="InterPro" id="IPR057326">
    <property type="entry name" value="KR_dom"/>
</dbReference>
<evidence type="ECO:0000259" key="7">
    <source>
        <dbReference type="PROSITE" id="PS52004"/>
    </source>
</evidence>
<dbReference type="InterPro" id="IPR014030">
    <property type="entry name" value="Ketoacyl_synth_N"/>
</dbReference>
<evidence type="ECO:0000313" key="10">
    <source>
        <dbReference type="Proteomes" id="UP001058271"/>
    </source>
</evidence>
<dbReference type="PROSITE" id="PS50075">
    <property type="entry name" value="CARRIER"/>
    <property type="match status" value="1"/>
</dbReference>
<feature type="active site" description="Proton donor; for dehydratase activity" evidence="4">
    <location>
        <position position="1527"/>
    </location>
</feature>
<evidence type="ECO:0000259" key="8">
    <source>
        <dbReference type="PROSITE" id="PS52019"/>
    </source>
</evidence>
<dbReference type="InterPro" id="IPR049551">
    <property type="entry name" value="PKS_DH_C"/>
</dbReference>
<dbReference type="InterPro" id="IPR036736">
    <property type="entry name" value="ACP-like_sf"/>
</dbReference>
<dbReference type="Pfam" id="PF00698">
    <property type="entry name" value="Acyl_transf_1"/>
    <property type="match status" value="1"/>
</dbReference>
<evidence type="ECO:0000256" key="4">
    <source>
        <dbReference type="PROSITE-ProRule" id="PRU01363"/>
    </source>
</evidence>
<dbReference type="InterPro" id="IPR020841">
    <property type="entry name" value="PKS_Beta-ketoAc_synthase_dom"/>
</dbReference>
<dbReference type="InterPro" id="IPR014031">
    <property type="entry name" value="Ketoacyl_synth_C"/>
</dbReference>
<dbReference type="PROSITE" id="PS52004">
    <property type="entry name" value="KS3_2"/>
    <property type="match status" value="1"/>
</dbReference>
<feature type="region of interest" description="C-terminal hotdog fold" evidence="4">
    <location>
        <begin position="1469"/>
        <end position="1607"/>
    </location>
</feature>
<proteinExistence type="predicted"/>
<accession>A0ABY5ZEP3</accession>
<evidence type="ECO:0000256" key="5">
    <source>
        <dbReference type="SAM" id="MobiDB-lite"/>
    </source>
</evidence>
<dbReference type="Pfam" id="PF14765">
    <property type="entry name" value="PS-DH"/>
    <property type="match status" value="1"/>
</dbReference>
<dbReference type="InterPro" id="IPR016035">
    <property type="entry name" value="Acyl_Trfase/lysoPLipase"/>
</dbReference>
<dbReference type="Pfam" id="PF08659">
    <property type="entry name" value="KR"/>
    <property type="match status" value="1"/>
</dbReference>
<dbReference type="PANTHER" id="PTHR43775:SF37">
    <property type="entry name" value="SI:DKEY-61P9.11"/>
    <property type="match status" value="1"/>
</dbReference>
<keyword evidence="3" id="KW-0808">Transferase</keyword>
<dbReference type="Proteomes" id="UP001058271">
    <property type="component" value="Chromosome"/>
</dbReference>
<dbReference type="Pfam" id="PF00550">
    <property type="entry name" value="PP-binding"/>
    <property type="match status" value="1"/>
</dbReference>
<dbReference type="Pfam" id="PF02801">
    <property type="entry name" value="Ketoacyl-synt_C"/>
    <property type="match status" value="1"/>
</dbReference>
<dbReference type="InterPro" id="IPR018201">
    <property type="entry name" value="Ketoacyl_synth_AS"/>
</dbReference>
<name>A0ABY5ZEP3_9ACTN</name>
<dbReference type="Gene3D" id="3.40.47.10">
    <property type="match status" value="1"/>
</dbReference>
<dbReference type="InterPro" id="IPR042104">
    <property type="entry name" value="PKS_dehydratase_sf"/>
</dbReference>
<reference evidence="9" key="1">
    <citation type="submission" date="2021-04" db="EMBL/GenBank/DDBJ databases">
        <title>Biosynthetic gene clusters of Dactylosporangioum roseum.</title>
        <authorList>
            <person name="Hartkoorn R.C."/>
            <person name="Beaudoing E."/>
            <person name="Hot D."/>
            <person name="Moureu S."/>
        </authorList>
    </citation>
    <scope>NUCLEOTIDE SEQUENCE</scope>
    <source>
        <strain evidence="9">NRRL B-16295</strain>
    </source>
</reference>
<dbReference type="SMART" id="SM00826">
    <property type="entry name" value="PKS_DH"/>
    <property type="match status" value="1"/>
</dbReference>
<dbReference type="SUPFAM" id="SSF47336">
    <property type="entry name" value="ACP-like"/>
    <property type="match status" value="1"/>
</dbReference>
<dbReference type="SUPFAM" id="SSF55048">
    <property type="entry name" value="Probable ACP-binding domain of malonyl-CoA ACP transacylase"/>
    <property type="match status" value="1"/>
</dbReference>
<organism evidence="9 10">
    <name type="scientific">Dactylosporangium roseum</name>
    <dbReference type="NCBI Taxonomy" id="47989"/>
    <lineage>
        <taxon>Bacteria</taxon>
        <taxon>Bacillati</taxon>
        <taxon>Actinomycetota</taxon>
        <taxon>Actinomycetes</taxon>
        <taxon>Micromonosporales</taxon>
        <taxon>Micromonosporaceae</taxon>
        <taxon>Dactylosporangium</taxon>
    </lineage>
</organism>
<dbReference type="SMART" id="SM01294">
    <property type="entry name" value="PKS_PP_betabranch"/>
    <property type="match status" value="1"/>
</dbReference>
<evidence type="ECO:0000256" key="2">
    <source>
        <dbReference type="ARBA" id="ARBA00022553"/>
    </source>
</evidence>
<dbReference type="PANTHER" id="PTHR43775">
    <property type="entry name" value="FATTY ACID SYNTHASE"/>
    <property type="match status" value="1"/>
</dbReference>
<dbReference type="PROSITE" id="PS52019">
    <property type="entry name" value="PKS_MFAS_DH"/>
    <property type="match status" value="1"/>
</dbReference>
<dbReference type="InterPro" id="IPR006162">
    <property type="entry name" value="Ppantetheine_attach_site"/>
</dbReference>
<dbReference type="Pfam" id="PF16197">
    <property type="entry name" value="KAsynt_C_assoc"/>
    <property type="match status" value="1"/>
</dbReference>
<dbReference type="InterPro" id="IPR013968">
    <property type="entry name" value="PKS_KR"/>
</dbReference>
<dbReference type="CDD" id="cd00833">
    <property type="entry name" value="PKS"/>
    <property type="match status" value="1"/>
</dbReference>
<feature type="active site" description="Proton acceptor; for dehydratase activity" evidence="4">
    <location>
        <position position="1369"/>
    </location>
</feature>
<dbReference type="SUPFAM" id="SSF53901">
    <property type="entry name" value="Thiolase-like"/>
    <property type="match status" value="1"/>
</dbReference>
<dbReference type="InterPro" id="IPR032821">
    <property type="entry name" value="PKS_assoc"/>
</dbReference>
<dbReference type="SMART" id="SM00825">
    <property type="entry name" value="PKS_KS"/>
    <property type="match status" value="1"/>
</dbReference>